<organism evidence="3 4">
    <name type="scientific">Mycena albidolilacea</name>
    <dbReference type="NCBI Taxonomy" id="1033008"/>
    <lineage>
        <taxon>Eukaryota</taxon>
        <taxon>Fungi</taxon>
        <taxon>Dikarya</taxon>
        <taxon>Basidiomycota</taxon>
        <taxon>Agaricomycotina</taxon>
        <taxon>Agaricomycetes</taxon>
        <taxon>Agaricomycetidae</taxon>
        <taxon>Agaricales</taxon>
        <taxon>Marasmiineae</taxon>
        <taxon>Mycenaceae</taxon>
        <taxon>Mycena</taxon>
    </lineage>
</organism>
<reference evidence="3" key="1">
    <citation type="submission" date="2023-03" db="EMBL/GenBank/DDBJ databases">
        <title>Massive genome expansion in bonnet fungi (Mycena s.s.) driven by repeated elements and novel gene families across ecological guilds.</title>
        <authorList>
            <consortium name="Lawrence Berkeley National Laboratory"/>
            <person name="Harder C.B."/>
            <person name="Miyauchi S."/>
            <person name="Viragh M."/>
            <person name="Kuo A."/>
            <person name="Thoen E."/>
            <person name="Andreopoulos B."/>
            <person name="Lu D."/>
            <person name="Skrede I."/>
            <person name="Drula E."/>
            <person name="Henrissat B."/>
            <person name="Morin E."/>
            <person name="Kohler A."/>
            <person name="Barry K."/>
            <person name="LaButti K."/>
            <person name="Morin E."/>
            <person name="Salamov A."/>
            <person name="Lipzen A."/>
            <person name="Mereny Z."/>
            <person name="Hegedus B."/>
            <person name="Baldrian P."/>
            <person name="Stursova M."/>
            <person name="Weitz H."/>
            <person name="Taylor A."/>
            <person name="Grigoriev I.V."/>
            <person name="Nagy L.G."/>
            <person name="Martin F."/>
            <person name="Kauserud H."/>
        </authorList>
    </citation>
    <scope>NUCLEOTIDE SEQUENCE</scope>
    <source>
        <strain evidence="3">CBHHK002</strain>
    </source>
</reference>
<evidence type="ECO:0000256" key="1">
    <source>
        <dbReference type="SAM" id="MobiDB-lite"/>
    </source>
</evidence>
<evidence type="ECO:0000256" key="2">
    <source>
        <dbReference type="SAM" id="SignalP"/>
    </source>
</evidence>
<accession>A0AAD7EKA4</accession>
<sequence length="282" mass="29624">MQFIGAFAVLFVYVGVAVQAMPLNVAKEGSEASISIREGEVSDSLISINREVEVSGALISIQSAEVPDALISIREAEVAEPLISIHSAEVSGPFISVREAEVSDPLISIQDAEVTEALISIQSAEVDDGIKRSAEDNLSPTRASKVAKTDKGNTSKSNNSGDIIAKKTVPTTDDFKSKALPLHLTLTHTPPTVADTDTVVASLDPGHLSDLSLVPTSFKTGSYGWKGNKRLTVELVGAEVGEVDRVTVVLTINAIVVGSKAANKEKEKKDGRPPTGEGVQVA</sequence>
<feature type="region of interest" description="Disordered" evidence="1">
    <location>
        <begin position="131"/>
        <end position="165"/>
    </location>
</feature>
<dbReference type="Proteomes" id="UP001218218">
    <property type="component" value="Unassembled WGS sequence"/>
</dbReference>
<keyword evidence="4" id="KW-1185">Reference proteome</keyword>
<feature type="chain" id="PRO_5041955349" evidence="2">
    <location>
        <begin position="21"/>
        <end position="282"/>
    </location>
</feature>
<dbReference type="AlphaFoldDB" id="A0AAD7EKA4"/>
<feature type="signal peptide" evidence="2">
    <location>
        <begin position="1"/>
        <end position="20"/>
    </location>
</feature>
<gene>
    <name evidence="3" type="ORF">DFH08DRAFT_1083886</name>
</gene>
<feature type="region of interest" description="Disordered" evidence="1">
    <location>
        <begin position="261"/>
        <end position="282"/>
    </location>
</feature>
<dbReference type="EMBL" id="JARIHO010000035">
    <property type="protein sequence ID" value="KAJ7331359.1"/>
    <property type="molecule type" value="Genomic_DNA"/>
</dbReference>
<protein>
    <submittedName>
        <fullName evidence="3">Uncharacterized protein</fullName>
    </submittedName>
</protein>
<proteinExistence type="predicted"/>
<name>A0AAD7EKA4_9AGAR</name>
<feature type="compositionally biased region" description="Basic and acidic residues" evidence="1">
    <location>
        <begin position="262"/>
        <end position="272"/>
    </location>
</feature>
<evidence type="ECO:0000313" key="3">
    <source>
        <dbReference type="EMBL" id="KAJ7331359.1"/>
    </source>
</evidence>
<evidence type="ECO:0000313" key="4">
    <source>
        <dbReference type="Proteomes" id="UP001218218"/>
    </source>
</evidence>
<comment type="caution">
    <text evidence="3">The sequence shown here is derived from an EMBL/GenBank/DDBJ whole genome shotgun (WGS) entry which is preliminary data.</text>
</comment>
<keyword evidence="2" id="KW-0732">Signal</keyword>